<dbReference type="EMBL" id="JWSY01000001">
    <property type="protein sequence ID" value="KIC61062.1"/>
    <property type="molecule type" value="Genomic_DNA"/>
</dbReference>
<dbReference type="Gene3D" id="1.10.150.250">
    <property type="entry name" value="Flavinator of succinate dehydrogenase"/>
    <property type="match status" value="1"/>
</dbReference>
<dbReference type="InterPro" id="IPR036714">
    <property type="entry name" value="SDH_sf"/>
</dbReference>
<proteinExistence type="inferred from homology"/>
<gene>
    <name evidence="5" type="ORF">RM53_00315</name>
</gene>
<keyword evidence="3" id="KW-0143">Chaperone</keyword>
<feature type="region of interest" description="Disordered" evidence="4">
    <location>
        <begin position="1"/>
        <end position="22"/>
    </location>
</feature>
<dbReference type="Pfam" id="PF03937">
    <property type="entry name" value="Sdh5"/>
    <property type="match status" value="1"/>
</dbReference>
<comment type="similarity">
    <text evidence="1">Belongs to the SdhE FAD assembly factor family.</text>
</comment>
<sequence>MAEIDARPEGEMTSEQMTPERRQRLGRIQFRAWRRGFREADMVLGPFSDQVAPTLTDAELDQFERLIDEEDQWLYGWIIERDPTPPEFETPVMAKVRAFMRAHVAAEVGKGIG</sequence>
<dbReference type="RefSeq" id="WP_039243647.1">
    <property type="nucleotide sequence ID" value="NZ_JWSY01000001.1"/>
</dbReference>
<evidence type="ECO:0000256" key="1">
    <source>
        <dbReference type="ARBA" id="ARBA00008571"/>
    </source>
</evidence>
<protein>
    <recommendedName>
        <fullName evidence="2">FAD assembly factor SdhE</fullName>
    </recommendedName>
</protein>
<dbReference type="PANTHER" id="PTHR12469">
    <property type="entry name" value="PROTEIN EMI5 HOMOLOG, MITOCHONDRIAL"/>
    <property type="match status" value="1"/>
</dbReference>
<name>A0A0B4CXF5_9CAUL</name>
<dbReference type="AlphaFoldDB" id="A0A0B4CXF5"/>
<accession>A0A0B4CXF5</accession>
<evidence type="ECO:0000256" key="3">
    <source>
        <dbReference type="ARBA" id="ARBA00023186"/>
    </source>
</evidence>
<dbReference type="Proteomes" id="UP000031166">
    <property type="component" value="Unassembled WGS sequence"/>
</dbReference>
<feature type="compositionally biased region" description="Basic and acidic residues" evidence="4">
    <location>
        <begin position="1"/>
        <end position="10"/>
    </location>
</feature>
<evidence type="ECO:0000313" key="5">
    <source>
        <dbReference type="EMBL" id="KIC61062.1"/>
    </source>
</evidence>
<organism evidence="5 6">
    <name type="scientific">Brevundimonas nasdae</name>
    <dbReference type="NCBI Taxonomy" id="172043"/>
    <lineage>
        <taxon>Bacteria</taxon>
        <taxon>Pseudomonadati</taxon>
        <taxon>Pseudomonadota</taxon>
        <taxon>Alphaproteobacteria</taxon>
        <taxon>Caulobacterales</taxon>
        <taxon>Caulobacteraceae</taxon>
        <taxon>Brevundimonas</taxon>
    </lineage>
</organism>
<dbReference type="STRING" id="172043.RM53_00315"/>
<evidence type="ECO:0000256" key="2">
    <source>
        <dbReference type="ARBA" id="ARBA00019418"/>
    </source>
</evidence>
<dbReference type="PANTHER" id="PTHR12469:SF2">
    <property type="entry name" value="SUCCINATE DEHYDROGENASE ASSEMBLY FACTOR 2, MITOCHONDRIAL"/>
    <property type="match status" value="1"/>
</dbReference>
<dbReference type="SUPFAM" id="SSF109910">
    <property type="entry name" value="YgfY-like"/>
    <property type="match status" value="1"/>
</dbReference>
<evidence type="ECO:0000256" key="4">
    <source>
        <dbReference type="SAM" id="MobiDB-lite"/>
    </source>
</evidence>
<dbReference type="InterPro" id="IPR005631">
    <property type="entry name" value="SDH"/>
</dbReference>
<dbReference type="GO" id="GO:0006099">
    <property type="term" value="P:tricarboxylic acid cycle"/>
    <property type="evidence" value="ECO:0007669"/>
    <property type="project" value="TreeGrafter"/>
</dbReference>
<comment type="caution">
    <text evidence="5">The sequence shown here is derived from an EMBL/GenBank/DDBJ whole genome shotgun (WGS) entry which is preliminary data.</text>
</comment>
<reference evidence="5 6" key="1">
    <citation type="submission" date="2014-12" db="EMBL/GenBank/DDBJ databases">
        <title>Genome sequencing of Brevundimonas nasdae TPW30.</title>
        <authorList>
            <person name="Tan P.W."/>
            <person name="Chan K.-G."/>
        </authorList>
    </citation>
    <scope>NUCLEOTIDE SEQUENCE [LARGE SCALE GENOMIC DNA]</scope>
    <source>
        <strain evidence="5 6">TPW30</strain>
    </source>
</reference>
<evidence type="ECO:0000313" key="6">
    <source>
        <dbReference type="Proteomes" id="UP000031166"/>
    </source>
</evidence>